<dbReference type="Gene3D" id="1.25.10.10">
    <property type="entry name" value="Leucine-rich Repeat Variant"/>
    <property type="match status" value="1"/>
</dbReference>
<evidence type="ECO:0000259" key="5">
    <source>
        <dbReference type="Pfam" id="PF17781"/>
    </source>
</evidence>
<evidence type="ECO:0008006" key="8">
    <source>
        <dbReference type="Google" id="ProtNLM"/>
    </source>
</evidence>
<keyword evidence="3" id="KW-0647">Proteasome</keyword>
<gene>
    <name evidence="7" type="ORF">HAND1043_LOCUS22762</name>
</gene>
<dbReference type="InterPro" id="IPR011989">
    <property type="entry name" value="ARM-like"/>
</dbReference>
<dbReference type="PANTHER" id="PTHR10943">
    <property type="entry name" value="26S PROTEASOME NON-ATPASE REGULATORY SUBUNIT"/>
    <property type="match status" value="1"/>
</dbReference>
<dbReference type="SUPFAM" id="SSF48371">
    <property type="entry name" value="ARM repeat"/>
    <property type="match status" value="1"/>
</dbReference>
<proteinExistence type="inferred from homology"/>
<dbReference type="InterPro" id="IPR016024">
    <property type="entry name" value="ARM-type_fold"/>
</dbReference>
<dbReference type="EMBL" id="HBFK01037581">
    <property type="protein sequence ID" value="CAD8756253.1"/>
    <property type="molecule type" value="Transcribed_RNA"/>
</dbReference>
<dbReference type="InterPro" id="IPR040892">
    <property type="entry name" value="RPN1_N"/>
</dbReference>
<dbReference type="InterPro" id="IPR041433">
    <property type="entry name" value="RPN1_C"/>
</dbReference>
<dbReference type="GO" id="GO:0043161">
    <property type="term" value="P:proteasome-mediated ubiquitin-dependent protein catabolic process"/>
    <property type="evidence" value="ECO:0007669"/>
    <property type="project" value="TreeGrafter"/>
</dbReference>
<dbReference type="Pfam" id="PF18051">
    <property type="entry name" value="RPN1_C"/>
    <property type="match status" value="1"/>
</dbReference>
<comment type="similarity">
    <text evidence="1">Belongs to the proteasome subunit S2 family.</text>
</comment>
<evidence type="ECO:0000256" key="1">
    <source>
        <dbReference type="ARBA" id="ARBA00005460"/>
    </source>
</evidence>
<evidence type="ECO:0000256" key="4">
    <source>
        <dbReference type="SAM" id="MobiDB-lite"/>
    </source>
</evidence>
<dbReference type="PANTHER" id="PTHR10943:SF1">
    <property type="entry name" value="26S PROTEASOME NON-ATPASE REGULATORY SUBUNIT 2"/>
    <property type="match status" value="1"/>
</dbReference>
<feature type="domain" description="RPN1 N-terminal" evidence="5">
    <location>
        <begin position="12"/>
        <end position="306"/>
    </location>
</feature>
<dbReference type="AlphaFoldDB" id="A0A6T8PEW4"/>
<sequence>MTPEDIELRDKLALMVERVKDADPAIVKAALESMSEEIRTSTSSMTSVPKPLKFLRAHFPGMKEHFETMMDSDNKVALSDVLSVLGMTMAGSGSRESLKYKLTGKKGGLDLWGFEYVKNLSGEIGQEWEVRKADGKDTEDLKLLVEEIVPFNMKHNSEPDACDLLMEVDMINRILEHASEANYARLCLYLTNCASYVAEPEDALIFKVVYSIFRKLDKFPEAMRIAIRLNDQELAQEVFDACEDAMTKQQLCFLLARYGTLNVTTDDDDLMAIIGNASLSEHFLSLARDLDVFEAKTPEDIYKTHLTEQRAGAANVDSARANLASTFVNAFVNAGFGHDTLMTGDSKWIYKNKEHGTMSAAASLGMILLWDVDSGLSQIDKFTYSDSDYIRAGASLAVGIVSANVRSECDPALALMADKVDAESSTIQRIGAALGLGLAYAGTQKEEILDILTPVIADPATPIELFSLTALALGLVYVGTGKADIAETIMQGMLEREEKVMEDTMARFACLGLGLLFLGLQEAADVTMEALKAVPGQIGQYCSFTVETCAYSGSGNVMKVQKLLGVCAEHLEENNSHQAVALLGIALIAQGEEIGAEMSARSFEHMLQYGEVNLRRVVPLAVGLLHLSNPKPQVIDMLSKLSHDGDAEVAQGAIMALGLVGAGTNNSRVALLLRQLSTYYGKDPNNTLFVVRIAQGLLHMGKGLMTLSLLHSDRLVTSPTALAGAMAVMHACLDFKNIILGKYHFLLFLIAPTMQPRMLVTLDQDLKPLPVSVRVGQAVDVVGQAGKPKSITGFATHTTPVLLAYDQRAELATEQYIPLTSVLEGFVILKENPDWKAVPDPSPAKKKDEGLGDLDDEALKKLALKSRNVRPDQRMYDK</sequence>
<feature type="region of interest" description="Disordered" evidence="4">
    <location>
        <begin position="834"/>
        <end position="853"/>
    </location>
</feature>
<dbReference type="PIRSF" id="PIRSF015965">
    <property type="entry name" value="26S_Psome_Rpn1"/>
    <property type="match status" value="1"/>
</dbReference>
<feature type="domain" description="26S proteasome non-ATPase regulatory subunit RPN1 C-terminal" evidence="6">
    <location>
        <begin position="782"/>
        <end position="835"/>
    </location>
</feature>
<dbReference type="InterPro" id="IPR002015">
    <property type="entry name" value="Proteasome/cyclosome_rpt"/>
</dbReference>
<dbReference type="InterPro" id="IPR016643">
    <property type="entry name" value="26S_Psome_Rpn1"/>
</dbReference>
<evidence type="ECO:0000259" key="6">
    <source>
        <dbReference type="Pfam" id="PF18051"/>
    </source>
</evidence>
<dbReference type="GO" id="GO:0005634">
    <property type="term" value="C:nucleus"/>
    <property type="evidence" value="ECO:0007669"/>
    <property type="project" value="TreeGrafter"/>
</dbReference>
<dbReference type="GO" id="GO:0030234">
    <property type="term" value="F:enzyme regulator activity"/>
    <property type="evidence" value="ECO:0007669"/>
    <property type="project" value="InterPro"/>
</dbReference>
<dbReference type="GO" id="GO:0008540">
    <property type="term" value="C:proteasome regulatory particle, base subcomplex"/>
    <property type="evidence" value="ECO:0007669"/>
    <property type="project" value="TreeGrafter"/>
</dbReference>
<dbReference type="GO" id="GO:0042176">
    <property type="term" value="P:regulation of protein catabolic process"/>
    <property type="evidence" value="ECO:0007669"/>
    <property type="project" value="InterPro"/>
</dbReference>
<organism evidence="7">
    <name type="scientific">Hemiselmis andersenii</name>
    <name type="common">Cryptophyte alga</name>
    <dbReference type="NCBI Taxonomy" id="464988"/>
    <lineage>
        <taxon>Eukaryota</taxon>
        <taxon>Cryptophyceae</taxon>
        <taxon>Cryptomonadales</taxon>
        <taxon>Hemiselmidaceae</taxon>
        <taxon>Hemiselmis</taxon>
    </lineage>
</organism>
<evidence type="ECO:0000256" key="2">
    <source>
        <dbReference type="ARBA" id="ARBA00022737"/>
    </source>
</evidence>
<name>A0A6T8PEW4_HEMAN</name>
<dbReference type="GO" id="GO:0034515">
    <property type="term" value="C:proteasome storage granule"/>
    <property type="evidence" value="ECO:0007669"/>
    <property type="project" value="TreeGrafter"/>
</dbReference>
<keyword evidence="2" id="KW-0677">Repeat</keyword>
<dbReference type="Pfam" id="PF01851">
    <property type="entry name" value="PC_rep"/>
    <property type="match status" value="2"/>
</dbReference>
<evidence type="ECO:0000313" key="7">
    <source>
        <dbReference type="EMBL" id="CAD8756253.1"/>
    </source>
</evidence>
<dbReference type="Pfam" id="PF17781">
    <property type="entry name" value="RPN1_RPN2_N"/>
    <property type="match status" value="1"/>
</dbReference>
<protein>
    <recommendedName>
        <fullName evidence="8">26S proteasome non-ATPase regulatory subunit 2 homolog</fullName>
    </recommendedName>
</protein>
<accession>A0A6T8PEW4</accession>
<evidence type="ECO:0000256" key="3">
    <source>
        <dbReference type="ARBA" id="ARBA00022942"/>
    </source>
</evidence>
<reference evidence="7" key="1">
    <citation type="submission" date="2021-01" db="EMBL/GenBank/DDBJ databases">
        <authorList>
            <person name="Corre E."/>
            <person name="Pelletier E."/>
            <person name="Niang G."/>
            <person name="Scheremetjew M."/>
            <person name="Finn R."/>
            <person name="Kale V."/>
            <person name="Holt S."/>
            <person name="Cochrane G."/>
            <person name="Meng A."/>
            <person name="Brown T."/>
            <person name="Cohen L."/>
        </authorList>
    </citation>
    <scope>NUCLEOTIDE SEQUENCE</scope>
    <source>
        <strain evidence="7">CCMP441</strain>
    </source>
</reference>